<evidence type="ECO:0000313" key="7">
    <source>
        <dbReference type="EMBL" id="BAB04453.1"/>
    </source>
</evidence>
<organism evidence="7 8">
    <name type="scientific">Halalkalibacterium halodurans (strain ATCC BAA-125 / DSM 18197 / FERM 7344 / JCM 9153 / C-125)</name>
    <name type="common">Bacillus halodurans</name>
    <dbReference type="NCBI Taxonomy" id="272558"/>
    <lineage>
        <taxon>Bacteria</taxon>
        <taxon>Bacillati</taxon>
        <taxon>Bacillota</taxon>
        <taxon>Bacilli</taxon>
        <taxon>Bacillales</taxon>
        <taxon>Bacillaceae</taxon>
        <taxon>Halalkalibacterium (ex Joshi et al. 2022)</taxon>
    </lineage>
</organism>
<reference evidence="7 8" key="1">
    <citation type="journal article" date="2000" name="Nucleic Acids Res.">
        <title>Complete genome sequence of the alkaliphilic bacterium Bacillus halodurans and genomic sequence comparison with Bacillus subtilis.</title>
        <authorList>
            <person name="Takami H."/>
            <person name="Nakasone K."/>
            <person name="Takaki Y."/>
            <person name="Maeno G."/>
            <person name="Sasaki R."/>
            <person name="Masui N."/>
            <person name="Fuji F."/>
            <person name="Hirama C."/>
            <person name="Nakamura Y."/>
            <person name="Ogasawara N."/>
            <person name="Kuhara S."/>
            <person name="Horikoshi K."/>
        </authorList>
    </citation>
    <scope>NUCLEOTIDE SEQUENCE [LARGE SCALE GENOMIC DNA]</scope>
    <source>
        <strain evidence="8">ATCC BAA-125 / DSM 18197 / FERM 7344 / JCM 9153 / C-125</strain>
    </source>
</reference>
<feature type="domain" description="RDD" evidence="6">
    <location>
        <begin position="23"/>
        <end position="158"/>
    </location>
</feature>
<keyword evidence="8" id="KW-1185">Reference proteome</keyword>
<dbReference type="STRING" id="272558.gene:10726608"/>
<dbReference type="eggNOG" id="COG1714">
    <property type="taxonomic scope" value="Bacteria"/>
</dbReference>
<keyword evidence="3 5" id="KW-1133">Transmembrane helix</keyword>
<evidence type="ECO:0000256" key="2">
    <source>
        <dbReference type="ARBA" id="ARBA00022692"/>
    </source>
</evidence>
<dbReference type="HOGENOM" id="CLU_054176_1_0_9"/>
<evidence type="ECO:0000256" key="1">
    <source>
        <dbReference type="ARBA" id="ARBA00004141"/>
    </source>
</evidence>
<evidence type="ECO:0000256" key="5">
    <source>
        <dbReference type="SAM" id="Phobius"/>
    </source>
</evidence>
<dbReference type="OrthoDB" id="9787732at2"/>
<dbReference type="RefSeq" id="WP_010896907.1">
    <property type="nucleotide sequence ID" value="NC_002570.2"/>
</dbReference>
<accession>Q9KEW5</accession>
<evidence type="ECO:0000256" key="3">
    <source>
        <dbReference type="ARBA" id="ARBA00022989"/>
    </source>
</evidence>
<dbReference type="EMBL" id="BA000004">
    <property type="protein sequence ID" value="BAB04453.1"/>
    <property type="molecule type" value="Genomic_DNA"/>
</dbReference>
<dbReference type="GO" id="GO:0016020">
    <property type="term" value="C:membrane"/>
    <property type="evidence" value="ECO:0007669"/>
    <property type="project" value="UniProtKB-SubCell"/>
</dbReference>
<feature type="transmembrane region" description="Helical" evidence="5">
    <location>
        <begin position="125"/>
        <end position="145"/>
    </location>
</feature>
<keyword evidence="4 5" id="KW-0472">Membrane</keyword>
<dbReference type="KEGG" id="bha:BH0734"/>
<evidence type="ECO:0000313" key="8">
    <source>
        <dbReference type="Proteomes" id="UP000001258"/>
    </source>
</evidence>
<name>Q9KEW5_HALH5</name>
<sequence length="266" mass="31108">MDANSNRQTTIVTSEHVKLELTTAGIGSRAVALLLDYLLIVALFCLFWLFGGMLFILFGGDWNDLLLDYVFAFLTILLALLIGAYFIIMEYYRAGQTFGKRWTGLRVVQENGQPVTFLSAVIRNFFRLIDSLPFFYFVGIVWMFFHSKDKRLGDVAAGTVVVRDVQHDRERRKLRAKKWIQRFKANRSINIQLPEHVEKKLEREDWQLLQAYIERLPSLHKSKRKELAQRMAGHFCEKLELDQALMERPVSFLISLYEKGYEDWSI</sequence>
<gene>
    <name evidence="7" type="ordered locus">BH0734</name>
</gene>
<evidence type="ECO:0000256" key="4">
    <source>
        <dbReference type="ARBA" id="ARBA00023136"/>
    </source>
</evidence>
<dbReference type="Pfam" id="PF06271">
    <property type="entry name" value="RDD"/>
    <property type="match status" value="1"/>
</dbReference>
<evidence type="ECO:0000259" key="6">
    <source>
        <dbReference type="Pfam" id="PF06271"/>
    </source>
</evidence>
<dbReference type="Proteomes" id="UP000001258">
    <property type="component" value="Chromosome"/>
</dbReference>
<protein>
    <submittedName>
        <fullName evidence="7">BH0734 protein</fullName>
    </submittedName>
</protein>
<dbReference type="PANTHER" id="PTHR38480">
    <property type="entry name" value="SLR0254 PROTEIN"/>
    <property type="match status" value="1"/>
</dbReference>
<comment type="subcellular location">
    <subcellularLocation>
        <location evidence="1">Membrane</location>
        <topology evidence="1">Multi-pass membrane protein</topology>
    </subcellularLocation>
</comment>
<feature type="transmembrane region" description="Helical" evidence="5">
    <location>
        <begin position="37"/>
        <end position="58"/>
    </location>
</feature>
<keyword evidence="2 5" id="KW-0812">Transmembrane</keyword>
<dbReference type="InterPro" id="IPR010432">
    <property type="entry name" value="RDD"/>
</dbReference>
<dbReference type="PIR" id="F83741">
    <property type="entry name" value="F83741"/>
</dbReference>
<dbReference type="PANTHER" id="PTHR38480:SF1">
    <property type="entry name" value="SLR0254 PROTEIN"/>
    <property type="match status" value="1"/>
</dbReference>
<dbReference type="DNASU" id="892941"/>
<feature type="transmembrane region" description="Helical" evidence="5">
    <location>
        <begin position="65"/>
        <end position="88"/>
    </location>
</feature>
<dbReference type="AlphaFoldDB" id="Q9KEW5"/>
<proteinExistence type="predicted"/>